<dbReference type="EMBL" id="REGN01001188">
    <property type="protein sequence ID" value="RNA36436.1"/>
    <property type="molecule type" value="Genomic_DNA"/>
</dbReference>
<keyword evidence="2" id="KW-0328">Glycosyltransferase</keyword>
<comment type="similarity">
    <text evidence="1">Belongs to the UDP-glycosyltransferase family.</text>
</comment>
<dbReference type="PANTHER" id="PTHR48043">
    <property type="entry name" value="EG:EG0003.4 PROTEIN-RELATED"/>
    <property type="match status" value="1"/>
</dbReference>
<dbReference type="GO" id="GO:0008194">
    <property type="term" value="F:UDP-glycosyltransferase activity"/>
    <property type="evidence" value="ECO:0007669"/>
    <property type="project" value="InterPro"/>
</dbReference>
<gene>
    <name evidence="4" type="ORF">BpHYR1_030233</name>
</gene>
<dbReference type="PANTHER" id="PTHR48043:SF145">
    <property type="entry name" value="FI06409P-RELATED"/>
    <property type="match status" value="1"/>
</dbReference>
<reference evidence="4 5" key="1">
    <citation type="journal article" date="2018" name="Sci. Rep.">
        <title>Genomic signatures of local adaptation to the degree of environmental predictability in rotifers.</title>
        <authorList>
            <person name="Franch-Gras L."/>
            <person name="Hahn C."/>
            <person name="Garcia-Roger E.M."/>
            <person name="Carmona M.J."/>
            <person name="Serra M."/>
            <person name="Gomez A."/>
        </authorList>
    </citation>
    <scope>NUCLEOTIDE SEQUENCE [LARGE SCALE GENOMIC DNA]</scope>
    <source>
        <strain evidence="4">HYR1</strain>
    </source>
</reference>
<evidence type="ECO:0000256" key="2">
    <source>
        <dbReference type="ARBA" id="ARBA00022676"/>
    </source>
</evidence>
<evidence type="ECO:0000256" key="1">
    <source>
        <dbReference type="ARBA" id="ARBA00009995"/>
    </source>
</evidence>
<keyword evidence="5" id="KW-1185">Reference proteome</keyword>
<name>A0A3M7SL13_BRAPC</name>
<dbReference type="Gene3D" id="3.40.50.2000">
    <property type="entry name" value="Glycogen Phosphorylase B"/>
    <property type="match status" value="1"/>
</dbReference>
<organism evidence="4 5">
    <name type="scientific">Brachionus plicatilis</name>
    <name type="common">Marine rotifer</name>
    <name type="synonym">Brachionus muelleri</name>
    <dbReference type="NCBI Taxonomy" id="10195"/>
    <lineage>
        <taxon>Eukaryota</taxon>
        <taxon>Metazoa</taxon>
        <taxon>Spiralia</taxon>
        <taxon>Gnathifera</taxon>
        <taxon>Rotifera</taxon>
        <taxon>Eurotatoria</taxon>
        <taxon>Monogononta</taxon>
        <taxon>Pseudotrocha</taxon>
        <taxon>Ploima</taxon>
        <taxon>Brachionidae</taxon>
        <taxon>Brachionus</taxon>
    </lineage>
</organism>
<dbReference type="SUPFAM" id="SSF53756">
    <property type="entry name" value="UDP-Glycosyltransferase/glycogen phosphorylase"/>
    <property type="match status" value="1"/>
</dbReference>
<sequence>MELFKNRISSGELDLPKNILIREKVPQLKVLKRAHLFITHSGMNSISETIKYAVPIISIPLEGDQQINGIRSCDELHLGIRLEALKTSAEVFIDTIEKVLGDEKYANNINEMSHISAKYNGRVEATKLIMSYLSQE</sequence>
<evidence type="ECO:0000313" key="5">
    <source>
        <dbReference type="Proteomes" id="UP000276133"/>
    </source>
</evidence>
<dbReference type="OrthoDB" id="5835829at2759"/>
<keyword evidence="3 4" id="KW-0808">Transferase</keyword>
<proteinExistence type="inferred from homology"/>
<dbReference type="AlphaFoldDB" id="A0A3M7SL13"/>
<dbReference type="InterPro" id="IPR002213">
    <property type="entry name" value="UDP_glucos_trans"/>
</dbReference>
<comment type="caution">
    <text evidence="4">The sequence shown here is derived from an EMBL/GenBank/DDBJ whole genome shotgun (WGS) entry which is preliminary data.</text>
</comment>
<evidence type="ECO:0000256" key="3">
    <source>
        <dbReference type="ARBA" id="ARBA00022679"/>
    </source>
</evidence>
<dbReference type="InterPro" id="IPR050271">
    <property type="entry name" value="UDP-glycosyltransferase"/>
</dbReference>
<dbReference type="Proteomes" id="UP000276133">
    <property type="component" value="Unassembled WGS sequence"/>
</dbReference>
<accession>A0A3M7SL13</accession>
<evidence type="ECO:0000313" key="4">
    <source>
        <dbReference type="EMBL" id="RNA36436.1"/>
    </source>
</evidence>
<dbReference type="STRING" id="10195.A0A3M7SL13"/>
<dbReference type="Pfam" id="PF00201">
    <property type="entry name" value="UDPGT"/>
    <property type="match status" value="1"/>
</dbReference>
<protein>
    <submittedName>
        <fullName evidence="4">Glycosyl transferase</fullName>
    </submittedName>
</protein>